<keyword evidence="6" id="KW-1185">Reference proteome</keyword>
<dbReference type="EMBL" id="LHQM01000030">
    <property type="protein sequence ID" value="KPJ22006.1"/>
    <property type="molecule type" value="Genomic_DNA"/>
</dbReference>
<dbReference type="InterPro" id="IPR005835">
    <property type="entry name" value="NTP_transferase_dom"/>
</dbReference>
<dbReference type="NCBIfam" id="TIGR02092">
    <property type="entry name" value="glgD"/>
    <property type="match status" value="1"/>
</dbReference>
<dbReference type="Pfam" id="PF24894">
    <property type="entry name" value="Hexapep_GlmU"/>
    <property type="match status" value="1"/>
</dbReference>
<dbReference type="InterPro" id="IPR029044">
    <property type="entry name" value="Nucleotide-diphossugar_trans"/>
</dbReference>
<comment type="similarity">
    <text evidence="1">Belongs to the bacterial/plant glucose-1-phosphate adenylyltransferase family.</text>
</comment>
<dbReference type="Proteomes" id="UP000049578">
    <property type="component" value="Unassembled WGS sequence"/>
</dbReference>
<evidence type="ECO:0000313" key="6">
    <source>
        <dbReference type="Proteomes" id="UP000049578"/>
    </source>
</evidence>
<dbReference type="SUPFAM" id="SSF51161">
    <property type="entry name" value="Trimeric LpxA-like enzymes"/>
    <property type="match status" value="1"/>
</dbReference>
<organism evidence="5 6">
    <name type="scientific">Streptococcus phocae</name>
    <dbReference type="NCBI Taxonomy" id="119224"/>
    <lineage>
        <taxon>Bacteria</taxon>
        <taxon>Bacillati</taxon>
        <taxon>Bacillota</taxon>
        <taxon>Bacilli</taxon>
        <taxon>Lactobacillales</taxon>
        <taxon>Streptococcaceae</taxon>
        <taxon>Streptococcus</taxon>
    </lineage>
</organism>
<dbReference type="RefSeq" id="WP_054279012.1">
    <property type="nucleotide sequence ID" value="NZ_LHQM01000030.1"/>
</dbReference>
<evidence type="ECO:0000313" key="5">
    <source>
        <dbReference type="EMBL" id="KPJ22006.1"/>
    </source>
</evidence>
<dbReference type="PATRIC" id="fig|119224.3.peg.1040"/>
<dbReference type="InterPro" id="IPR056818">
    <property type="entry name" value="GlmU/GlgC-like_hexapep"/>
</dbReference>
<keyword evidence="2" id="KW-0320">Glycogen biosynthesis</keyword>
<reference evidence="5 6" key="1">
    <citation type="submission" date="2015-08" db="EMBL/GenBank/DDBJ databases">
        <title>Genome sequence of Streptococcus phocae subsp. phocae ATCC 51973T isolated from liver specimen obtained from seal.</title>
        <authorList>
            <person name="Avendano-Herrera R."/>
        </authorList>
    </citation>
    <scope>NUCLEOTIDE SEQUENCE [LARGE SCALE GENOMIC DNA]</scope>
    <source>
        <strain evidence="5 6">ATCC 51973</strain>
    </source>
</reference>
<evidence type="ECO:0000256" key="1">
    <source>
        <dbReference type="ARBA" id="ARBA00010443"/>
    </source>
</evidence>
<dbReference type="CDD" id="cd04651">
    <property type="entry name" value="LbH_G1P_AT_C"/>
    <property type="match status" value="1"/>
</dbReference>
<evidence type="ECO:0000256" key="2">
    <source>
        <dbReference type="ARBA" id="ARBA00023056"/>
    </source>
</evidence>
<keyword evidence="5" id="KW-0548">Nucleotidyltransferase</keyword>
<evidence type="ECO:0000259" key="3">
    <source>
        <dbReference type="Pfam" id="PF00483"/>
    </source>
</evidence>
<dbReference type="InterPro" id="IPR011004">
    <property type="entry name" value="Trimer_LpxA-like_sf"/>
</dbReference>
<dbReference type="SUPFAM" id="SSF53448">
    <property type="entry name" value="Nucleotide-diphospho-sugar transferases"/>
    <property type="match status" value="1"/>
</dbReference>
<dbReference type="InterPro" id="IPR011832">
    <property type="entry name" value="GlgDAde_trans"/>
</dbReference>
<feature type="domain" description="Glucose-1-phosphate adenylyltransferase/Bifunctional protein GlmU-like C-terminal hexapeptide" evidence="4">
    <location>
        <begin position="284"/>
        <end position="355"/>
    </location>
</feature>
<comment type="caution">
    <text evidence="5">The sequence shown here is derived from an EMBL/GenBank/DDBJ whole genome shotgun (WGS) entry which is preliminary data.</text>
</comment>
<name>A0A0P6S6Y6_9STRE</name>
<dbReference type="Pfam" id="PF00483">
    <property type="entry name" value="NTP_transferase"/>
    <property type="match status" value="1"/>
</dbReference>
<protein>
    <submittedName>
        <fullName evidence="5">Glucose-1-phosphate adenylyltransferase</fullName>
    </submittedName>
</protein>
<dbReference type="PANTHER" id="PTHR43523:SF6">
    <property type="entry name" value="GLYCOGEN BIOSYNTHESIS PROTEIN GLGD"/>
    <property type="match status" value="1"/>
</dbReference>
<dbReference type="PANTHER" id="PTHR43523">
    <property type="entry name" value="GLUCOSE-1-PHOSPHATE ADENYLYLTRANSFERASE-RELATED"/>
    <property type="match status" value="1"/>
</dbReference>
<dbReference type="GO" id="GO:0008878">
    <property type="term" value="F:glucose-1-phosphate adenylyltransferase activity"/>
    <property type="evidence" value="ECO:0007669"/>
    <property type="project" value="InterPro"/>
</dbReference>
<sequence>MKIDKYSAILGSSVGFPEMKGLTDTRPLANLPFDGKYRLIDFQLSNLANAGVRSIYGIFRGQNIRSVFDHIRSGREWGLNSLLSHYFLGFYNTQEDSKEADKDYYEQILTYLKRSGSDQTIYMSCDMLCNIDLSQVIHLHNANHRNITVVYKTMPKDSISPSNDVLEIDETDTVICRRTHLGDEPSQKMSAGIYIVNTPWLIEQMEKEAQKAVPQKLRFLLRDLIISEGALGFEYTGYLANIHSVKSYFDANMDMLDPQKFYSLLYANQKVYTRVKNEESTYFDRASVVKNSQFASGSIIKGTVEHAIVSRNCLIAPGASVKNSILLPKAEIGEGAVIAYAIIDKSVKVAPGITIKGTPEDPIVIAKGTRVVEDMIK</sequence>
<dbReference type="Gene3D" id="3.90.550.10">
    <property type="entry name" value="Spore Coat Polysaccharide Biosynthesis Protein SpsA, Chain A"/>
    <property type="match status" value="1"/>
</dbReference>
<dbReference type="Gene3D" id="2.160.10.10">
    <property type="entry name" value="Hexapeptide repeat proteins"/>
    <property type="match status" value="1"/>
</dbReference>
<feature type="domain" description="Nucleotidyl transferase" evidence="3">
    <location>
        <begin position="21"/>
        <end position="254"/>
    </location>
</feature>
<dbReference type="GO" id="GO:0005978">
    <property type="term" value="P:glycogen biosynthetic process"/>
    <property type="evidence" value="ECO:0007669"/>
    <property type="project" value="UniProtKB-KW"/>
</dbReference>
<evidence type="ECO:0000259" key="4">
    <source>
        <dbReference type="Pfam" id="PF24894"/>
    </source>
</evidence>
<keyword evidence="5" id="KW-0808">Transferase</keyword>
<dbReference type="InterPro" id="IPR011831">
    <property type="entry name" value="ADP-Glc_PPase"/>
</dbReference>
<dbReference type="AlphaFoldDB" id="A0A0P6S6Y6"/>
<gene>
    <name evidence="5" type="ORF">AKK44_06520</name>
</gene>
<proteinExistence type="inferred from homology"/>
<dbReference type="STRING" id="119224.AKK44_06520"/>
<accession>A0A0P6S6Y6</accession>